<dbReference type="OrthoDB" id="8413490at2759"/>
<feature type="transmembrane region" description="Helical" evidence="1">
    <location>
        <begin position="144"/>
        <end position="165"/>
    </location>
</feature>
<keyword evidence="1" id="KW-1133">Transmembrane helix</keyword>
<dbReference type="VEuPathDB" id="CryptoDB:Chro.80268"/>
<keyword evidence="1" id="KW-0472">Membrane</keyword>
<dbReference type="EMBL" id="LN877954">
    <property type="protein sequence ID" value="CUV07776.1"/>
    <property type="molecule type" value="Genomic_DNA"/>
</dbReference>
<feature type="transmembrane region" description="Helical" evidence="1">
    <location>
        <begin position="205"/>
        <end position="222"/>
    </location>
</feature>
<dbReference type="Proteomes" id="UP000199752">
    <property type="component" value="Chromosome 8"/>
</dbReference>
<proteinExistence type="predicted"/>
<feature type="transmembrane region" description="Helical" evidence="1">
    <location>
        <begin position="177"/>
        <end position="198"/>
    </location>
</feature>
<name>A0A0S4TK56_CRYHO</name>
<keyword evidence="4" id="KW-1185">Reference proteome</keyword>
<dbReference type="VEuPathDB" id="CryptoDB:CHUDEA8_2280"/>
<reference evidence="2" key="2">
    <citation type="submission" date="2015-08" db="EMBL/GenBank/DDBJ databases">
        <authorList>
            <person name="Babu N.S."/>
            <person name="Beckwith C.J."/>
            <person name="Beseler K.G."/>
            <person name="Brison A."/>
            <person name="Carone J.V."/>
            <person name="Caskin T.P."/>
            <person name="Diamond M."/>
            <person name="Durham M.E."/>
            <person name="Foxe J.M."/>
            <person name="Go M."/>
            <person name="Henderson B.A."/>
            <person name="Jones I.B."/>
            <person name="McGettigan J.A."/>
            <person name="Micheletti S.J."/>
            <person name="Nasrallah M.E."/>
            <person name="Ortiz D."/>
            <person name="Piller C.R."/>
            <person name="Privatt S.R."/>
            <person name="Schneider S.L."/>
            <person name="Sharp S."/>
            <person name="Smith T.C."/>
            <person name="Stanton J.D."/>
            <person name="Ullery H.E."/>
            <person name="Wilson R.J."/>
            <person name="Serrano M.G."/>
            <person name="Buck G."/>
            <person name="Lee V."/>
            <person name="Wang Y."/>
            <person name="Carvalho R."/>
            <person name="Voegtly L."/>
            <person name="Shi R."/>
            <person name="Duckworth R."/>
            <person name="Johnson A."/>
            <person name="Loviza R."/>
            <person name="Walstead R."/>
            <person name="Shah Z."/>
            <person name="Kiflezghi M."/>
            <person name="Wade K."/>
            <person name="Ball S.L."/>
            <person name="Bradley K.W."/>
            <person name="Asai D.J."/>
            <person name="Bowman C.A."/>
            <person name="Russell D.A."/>
            <person name="Pope W.H."/>
            <person name="Jacobs-Sera D."/>
            <person name="Hendrix R.W."/>
            <person name="Hatfull G.F."/>
        </authorList>
    </citation>
    <scope>NUCLEOTIDE SEQUENCE [LARGE SCALE GENOMIC DNA]</scope>
</reference>
<evidence type="ECO:0000313" key="3">
    <source>
        <dbReference type="EMBL" id="PPS97991.1"/>
    </source>
</evidence>
<reference evidence="3 4" key="1">
    <citation type="submission" date="2014-11" db="EMBL/GenBank/DDBJ databases">
        <title>Comparative genomic analysis of Cryptosporidium hominis reveals occurrence of genetic recombination in virulent subtypes.</title>
        <authorList>
            <person name="Guo Y."/>
            <person name="Tang K."/>
            <person name="Frace M."/>
            <person name="Li N."/>
            <person name="Roellig D.M."/>
            <person name="Sammons S."/>
            <person name="Knipe K."/>
            <person name="Rowe L."/>
            <person name="Feng Y."/>
            <person name="Xiao L."/>
        </authorList>
    </citation>
    <scope>NUCLEOTIDE SEQUENCE [LARGE SCALE GENOMIC DNA]</scope>
    <source>
        <strain evidence="3">30976</strain>
    </source>
</reference>
<protein>
    <submittedName>
        <fullName evidence="2">Uncharacterized protein</fullName>
    </submittedName>
</protein>
<feature type="transmembrane region" description="Helical" evidence="1">
    <location>
        <begin position="16"/>
        <end position="38"/>
    </location>
</feature>
<reference evidence="3 4" key="3">
    <citation type="submission" date="2017-10" db="EMBL/GenBank/DDBJ databases">
        <title>Consistent, comparative and evidence-based genome annotation and re-annotation for the closely-related species, Cryptosporidium parvum, C. hominis and C. tyzzeri.</title>
        <authorList>
            <person name="Baptista R.P."/>
            <person name="Li Y."/>
            <person name="Sateriale A."/>
            <person name="Striepen B."/>
            <person name="Kissinger J.C."/>
        </authorList>
    </citation>
    <scope>NUCLEOTIDE SEQUENCE [LARGE SCALE GENOMIC DNA]</scope>
    <source>
        <strain evidence="3">30976</strain>
    </source>
</reference>
<keyword evidence="1" id="KW-0812">Transmembrane</keyword>
<evidence type="ECO:0000313" key="4">
    <source>
        <dbReference type="Proteomes" id="UP001429100"/>
    </source>
</evidence>
<feature type="transmembrane region" description="Helical" evidence="1">
    <location>
        <begin position="234"/>
        <end position="259"/>
    </location>
</feature>
<evidence type="ECO:0000313" key="2">
    <source>
        <dbReference type="EMBL" id="CUV07776.1"/>
    </source>
</evidence>
<dbReference type="AlphaFoldDB" id="A0A0S4TK56"/>
<dbReference type="Proteomes" id="UP001429100">
    <property type="component" value="Unassembled WGS sequence"/>
</dbReference>
<organism evidence="2">
    <name type="scientific">Cryptosporidium hominis</name>
    <dbReference type="NCBI Taxonomy" id="237895"/>
    <lineage>
        <taxon>Eukaryota</taxon>
        <taxon>Sar</taxon>
        <taxon>Alveolata</taxon>
        <taxon>Apicomplexa</taxon>
        <taxon>Conoidasida</taxon>
        <taxon>Coccidia</taxon>
        <taxon>Eucoccidiorida</taxon>
        <taxon>Eimeriorina</taxon>
        <taxon>Cryptosporidiidae</taxon>
        <taxon>Cryptosporidium</taxon>
    </lineage>
</organism>
<dbReference type="VEuPathDB" id="CryptoDB:GY17_00000660"/>
<accession>A0A0S4TK56</accession>
<dbReference type="EMBL" id="JTAI01000002">
    <property type="protein sequence ID" value="PPS97991.1"/>
    <property type="molecule type" value="Genomic_DNA"/>
</dbReference>
<gene>
    <name evidence="2" type="ORF">CHUDEA8_2280</name>
    <name evidence="3" type="ORF">GY17_00000660</name>
</gene>
<sequence length="287" mass="32973">MYYQRPKHPFGGFSKYYLATATFLVVVLWISSLFSANWQNYVYETKNMGYISFNLSLRGFTIKSRCNRTNYMWSPAMDQYSRNNRSKNFISPISLEEFVCSRFNYFNGKTFGEATAAVCSIDKYQFPNAQNACYNFRMLNIGSLTMIAGIIGCLVCVIFGFITFILSYKNLSIPLTYAYTTLFGCSNLIAMITLPVYYVNAGGSWIAINSFFSLVHFGYPQFTFKSPSVSDIQFFWGYSLAILAFLTSILLPLFGCYFASIASAYNEQLDKESKEYQKFIQKYNNIY</sequence>
<evidence type="ECO:0000256" key="1">
    <source>
        <dbReference type="SAM" id="Phobius"/>
    </source>
</evidence>
<dbReference type="VEuPathDB" id="CryptoDB:ChTU502y2012_421g0265"/>